<gene>
    <name evidence="2" type="ORF">S01H1_58480</name>
</gene>
<reference evidence="2" key="1">
    <citation type="journal article" date="2014" name="Front. Microbiol.">
        <title>High frequency of phylogenetically diverse reductive dehalogenase-homologous genes in deep subseafloor sedimentary metagenomes.</title>
        <authorList>
            <person name="Kawai M."/>
            <person name="Futagami T."/>
            <person name="Toyoda A."/>
            <person name="Takaki Y."/>
            <person name="Nishi S."/>
            <person name="Hori S."/>
            <person name="Arai W."/>
            <person name="Tsubouchi T."/>
            <person name="Morono Y."/>
            <person name="Uchiyama I."/>
            <person name="Ito T."/>
            <person name="Fujiyama A."/>
            <person name="Inagaki F."/>
            <person name="Takami H."/>
        </authorList>
    </citation>
    <scope>NUCLEOTIDE SEQUENCE</scope>
    <source>
        <strain evidence="2">Expedition CK06-06</strain>
    </source>
</reference>
<evidence type="ECO:0000313" key="2">
    <source>
        <dbReference type="EMBL" id="GAG19940.1"/>
    </source>
</evidence>
<dbReference type="Pfam" id="PF02604">
    <property type="entry name" value="PhdYeFM_antitox"/>
    <property type="match status" value="1"/>
</dbReference>
<dbReference type="SUPFAM" id="SSF143120">
    <property type="entry name" value="YefM-like"/>
    <property type="match status" value="1"/>
</dbReference>
<evidence type="ECO:0008006" key="3">
    <source>
        <dbReference type="Google" id="ProtNLM"/>
    </source>
</evidence>
<organism evidence="2">
    <name type="scientific">marine sediment metagenome</name>
    <dbReference type="NCBI Taxonomy" id="412755"/>
    <lineage>
        <taxon>unclassified sequences</taxon>
        <taxon>metagenomes</taxon>
        <taxon>ecological metagenomes</taxon>
    </lineage>
</organism>
<name>X0VNW2_9ZZZZ</name>
<sequence length="76" mass="9047">MSVTITYLRQNIYKLFDHVFETGIPLEVNKNGKKLRIVPENKPSKLSNLKKHNLFNCKPKEILNLDWSDTWEEKFI</sequence>
<comment type="similarity">
    <text evidence="1">Belongs to the phD/YefM antitoxin family.</text>
</comment>
<accession>X0VNW2</accession>
<protein>
    <recommendedName>
        <fullName evidence="3">Antitoxin</fullName>
    </recommendedName>
</protein>
<dbReference type="AlphaFoldDB" id="X0VNW2"/>
<evidence type="ECO:0000256" key="1">
    <source>
        <dbReference type="ARBA" id="ARBA00009981"/>
    </source>
</evidence>
<comment type="caution">
    <text evidence="2">The sequence shown here is derived from an EMBL/GenBank/DDBJ whole genome shotgun (WGS) entry which is preliminary data.</text>
</comment>
<dbReference type="InterPro" id="IPR036165">
    <property type="entry name" value="YefM-like_sf"/>
</dbReference>
<dbReference type="EMBL" id="BARS01038204">
    <property type="protein sequence ID" value="GAG19940.1"/>
    <property type="molecule type" value="Genomic_DNA"/>
</dbReference>
<dbReference type="InterPro" id="IPR006442">
    <property type="entry name" value="Antitoxin_Phd/YefM"/>
</dbReference>
<proteinExistence type="inferred from homology"/>